<evidence type="ECO:0000256" key="1">
    <source>
        <dbReference type="SAM" id="SignalP"/>
    </source>
</evidence>
<proteinExistence type="predicted"/>
<dbReference type="AlphaFoldDB" id="A0A0B4N064"/>
<accession>A0A0B4N064</accession>
<feature type="chain" id="PRO_5002107604" evidence="1">
    <location>
        <begin position="20"/>
        <end position="229"/>
    </location>
</feature>
<name>A0A0B4N064_9BACT</name>
<keyword evidence="1" id="KW-0732">Signal</keyword>
<sequence>MRTRLTFFLLLLTAFSASAQFPPRTVTHYPAVRPPAEIRFVDGNVDNYAIMRIGKDVMRVEVGGDQSTRMPLTYVESIRFQDGCTLYFDKGELLLDRLVQPARLMNEGGDAVLEGVLKLTGPQAESLMGPDLYRQFRKKSGLTLAGAITMAAGTLLLMPYVGKTVTYIVTGQSPAPINSFKDMGSLGKGLTIGGGTALLAGVVIYILGNSGCNRVVATYNDGLGLAYTF</sequence>
<feature type="signal peptide" evidence="1">
    <location>
        <begin position="1"/>
        <end position="19"/>
    </location>
</feature>
<protein>
    <submittedName>
        <fullName evidence="2">Putative D-aminoacylase</fullName>
    </submittedName>
</protein>
<dbReference type="EMBL" id="KJ631397">
    <property type="protein sequence ID" value="AIF26154.1"/>
    <property type="molecule type" value="Genomic_DNA"/>
</dbReference>
<organism evidence="2">
    <name type="scientific">uncultured bacterium Ad_143_A19</name>
    <dbReference type="NCBI Taxonomy" id="1489305"/>
    <lineage>
        <taxon>Bacteria</taxon>
        <taxon>environmental samples</taxon>
    </lineage>
</organism>
<evidence type="ECO:0000313" key="2">
    <source>
        <dbReference type="EMBL" id="AIF26154.1"/>
    </source>
</evidence>
<reference evidence="2" key="1">
    <citation type="submission" date="2014-03" db="EMBL/GenBank/DDBJ databases">
        <title>A sequence of cellulolytic fosmid clone of goat rumen metagenome.</title>
        <authorList>
            <person name="Lee K.-T."/>
            <person name="Kim J.-Y."/>
            <person name="Kim Y.-J."/>
            <person name="Ahn J.-H."/>
            <person name="Park M.-N."/>
            <person name="Kim J.-H."/>
            <person name="Kim T.-H."/>
        </authorList>
    </citation>
    <scope>NUCLEOTIDE SEQUENCE</scope>
</reference>